<keyword evidence="3" id="KW-1185">Reference proteome</keyword>
<protein>
    <submittedName>
        <fullName evidence="2">Uncharacterized protein</fullName>
    </submittedName>
</protein>
<accession>A0A0L0FSE1</accession>
<evidence type="ECO:0000256" key="1">
    <source>
        <dbReference type="SAM" id="MobiDB-lite"/>
    </source>
</evidence>
<feature type="compositionally biased region" description="Polar residues" evidence="1">
    <location>
        <begin position="139"/>
        <end position="148"/>
    </location>
</feature>
<sequence length="236" mass="26388">MGLIMWDLQMVPAHTDECGRTEQTQLSDIDIDASLDMIGHMRSSLDILSRRVNDMRAPHSLTAEEYASLLNIRFNDAPEIRRNMSSAGQNRRNTGASSDRRDEYSHRDTHEDGVERRTGNTASSDRQVSISEYDHDSSVRISPTYPRTTDNDGPPELMSDSSQDSSSSDGMPALISFATPDMLARWMAMAIEAIEILLSVDRIKWSSPPVLVGIVMTHRSYTCFAEQHINGCVVHT</sequence>
<feature type="region of interest" description="Disordered" evidence="1">
    <location>
        <begin position="81"/>
        <end position="170"/>
    </location>
</feature>
<gene>
    <name evidence="2" type="ORF">SARC_07892</name>
</gene>
<name>A0A0L0FSE1_9EUKA</name>
<dbReference type="Proteomes" id="UP000054560">
    <property type="component" value="Unassembled WGS sequence"/>
</dbReference>
<reference evidence="2 3" key="1">
    <citation type="submission" date="2011-02" db="EMBL/GenBank/DDBJ databases">
        <title>The Genome Sequence of Sphaeroforma arctica JP610.</title>
        <authorList>
            <consortium name="The Broad Institute Genome Sequencing Platform"/>
            <person name="Russ C."/>
            <person name="Cuomo C."/>
            <person name="Young S.K."/>
            <person name="Zeng Q."/>
            <person name="Gargeya S."/>
            <person name="Alvarado L."/>
            <person name="Berlin A."/>
            <person name="Chapman S.B."/>
            <person name="Chen Z."/>
            <person name="Freedman E."/>
            <person name="Gellesch M."/>
            <person name="Goldberg J."/>
            <person name="Griggs A."/>
            <person name="Gujja S."/>
            <person name="Heilman E."/>
            <person name="Heiman D."/>
            <person name="Howarth C."/>
            <person name="Mehta T."/>
            <person name="Neiman D."/>
            <person name="Pearson M."/>
            <person name="Roberts A."/>
            <person name="Saif S."/>
            <person name="Shea T."/>
            <person name="Shenoy N."/>
            <person name="Sisk P."/>
            <person name="Stolte C."/>
            <person name="Sykes S."/>
            <person name="White J."/>
            <person name="Yandava C."/>
            <person name="Burger G."/>
            <person name="Gray M.W."/>
            <person name="Holland P.W.H."/>
            <person name="King N."/>
            <person name="Lang F.B.F."/>
            <person name="Roger A.J."/>
            <person name="Ruiz-Trillo I."/>
            <person name="Haas B."/>
            <person name="Nusbaum C."/>
            <person name="Birren B."/>
        </authorList>
    </citation>
    <scope>NUCLEOTIDE SEQUENCE [LARGE SCALE GENOMIC DNA]</scope>
    <source>
        <strain evidence="2 3">JP610</strain>
    </source>
</reference>
<feature type="compositionally biased region" description="Basic and acidic residues" evidence="1">
    <location>
        <begin position="98"/>
        <end position="118"/>
    </location>
</feature>
<dbReference type="GeneID" id="25908396"/>
<proteinExistence type="predicted"/>
<feature type="compositionally biased region" description="Low complexity" evidence="1">
    <location>
        <begin position="159"/>
        <end position="169"/>
    </location>
</feature>
<dbReference type="EMBL" id="KQ242257">
    <property type="protein sequence ID" value="KNC79717.1"/>
    <property type="molecule type" value="Genomic_DNA"/>
</dbReference>
<feature type="compositionally biased region" description="Polar residues" evidence="1">
    <location>
        <begin position="119"/>
        <end position="130"/>
    </location>
</feature>
<feature type="compositionally biased region" description="Polar residues" evidence="1">
    <location>
        <begin position="83"/>
        <end position="97"/>
    </location>
</feature>
<dbReference type="AlphaFoldDB" id="A0A0L0FSE1"/>
<organism evidence="2 3">
    <name type="scientific">Sphaeroforma arctica JP610</name>
    <dbReference type="NCBI Taxonomy" id="667725"/>
    <lineage>
        <taxon>Eukaryota</taxon>
        <taxon>Ichthyosporea</taxon>
        <taxon>Ichthyophonida</taxon>
        <taxon>Sphaeroforma</taxon>
    </lineage>
</organism>
<evidence type="ECO:0000313" key="2">
    <source>
        <dbReference type="EMBL" id="KNC79717.1"/>
    </source>
</evidence>
<evidence type="ECO:0000313" key="3">
    <source>
        <dbReference type="Proteomes" id="UP000054560"/>
    </source>
</evidence>
<dbReference type="RefSeq" id="XP_014153619.1">
    <property type="nucleotide sequence ID" value="XM_014298144.1"/>
</dbReference>